<feature type="domain" description="Antirepressor protein ant N-terminal" evidence="1">
    <location>
        <begin position="9"/>
        <end position="120"/>
    </location>
</feature>
<dbReference type="Pfam" id="PF10547">
    <property type="entry name" value="P22_AR_N"/>
    <property type="match status" value="1"/>
</dbReference>
<proteinExistence type="predicted"/>
<evidence type="ECO:0000259" key="1">
    <source>
        <dbReference type="Pfam" id="PF10547"/>
    </source>
</evidence>
<evidence type="ECO:0000313" key="3">
    <source>
        <dbReference type="Proteomes" id="UP000254031"/>
    </source>
</evidence>
<dbReference type="RefSeq" id="WP_020824105.1">
    <property type="nucleotide sequence ID" value="NZ_CP017484.1"/>
</dbReference>
<dbReference type="EMBL" id="UGPL01000006">
    <property type="protein sequence ID" value="STY65223.1"/>
    <property type="molecule type" value="Genomic_DNA"/>
</dbReference>
<evidence type="ECO:0000313" key="2">
    <source>
        <dbReference type="EMBL" id="STY65223.1"/>
    </source>
</evidence>
<sequence>MSNQITTQTLSFYGSDLITLKVEDVIYTAVRPIVDALGLSWGSQQRKLENSKEKFSCTHMKTTGSDGKTYEMLCMPIKKLNGWLFSINPEKVRVDLKEKVICYQEECFEALYNYWHLGKAERLQNSAENQTALPEPTLTAEEQNMLQNAVKATHERTKLSYGEIWARTKNKFRVAEYKQIKCSDLRDALIYVASMQPACIDRPRQTINVDWFNMMNFALLLKQYHRFTKDLPHIHTYLSALPEHSAMAGLLKNHLTEMKNNDRLFTDSILSLSEISNHFLPQDQWKSLMRIFSEMIVE</sequence>
<gene>
    <name evidence="2" type="ORF">NCTC9380_00480</name>
</gene>
<organism evidence="2 3">
    <name type="scientific">Mannheimia haemolytica</name>
    <name type="common">Pasteurella haemolytica</name>
    <dbReference type="NCBI Taxonomy" id="75985"/>
    <lineage>
        <taxon>Bacteria</taxon>
        <taxon>Pseudomonadati</taxon>
        <taxon>Pseudomonadota</taxon>
        <taxon>Gammaproteobacteria</taxon>
        <taxon>Pasteurellales</taxon>
        <taxon>Pasteurellaceae</taxon>
        <taxon>Mannheimia</taxon>
    </lineage>
</organism>
<dbReference type="AlphaFoldDB" id="A0A378N9S4"/>
<dbReference type="PRINTS" id="PR01994">
    <property type="entry name" value="ANTIREPRESSR"/>
</dbReference>
<dbReference type="Proteomes" id="UP000254031">
    <property type="component" value="Unassembled WGS sequence"/>
</dbReference>
<reference evidence="2 3" key="1">
    <citation type="submission" date="2018-06" db="EMBL/GenBank/DDBJ databases">
        <authorList>
            <consortium name="Pathogen Informatics"/>
            <person name="Doyle S."/>
        </authorList>
    </citation>
    <scope>NUCLEOTIDE SEQUENCE [LARGE SCALE GENOMIC DNA]</scope>
    <source>
        <strain evidence="2 3">NCTC9380</strain>
    </source>
</reference>
<name>A0A378N9S4_MANHA</name>
<protein>
    <submittedName>
        <fullName evidence="2">P22_AR N-terminal domain</fullName>
    </submittedName>
</protein>
<dbReference type="InterPro" id="IPR018875">
    <property type="entry name" value="Antirepressor_Ant_N"/>
</dbReference>
<accession>A0A378N9S4</accession>